<keyword evidence="1" id="KW-0802">TPR repeat</keyword>
<accession>A0A7V2T102</accession>
<feature type="repeat" description="TPR" evidence="1">
    <location>
        <begin position="21"/>
        <end position="54"/>
    </location>
</feature>
<dbReference type="InterPro" id="IPR019734">
    <property type="entry name" value="TPR_rpt"/>
</dbReference>
<dbReference type="Proteomes" id="UP000885750">
    <property type="component" value="Unassembled WGS sequence"/>
</dbReference>
<dbReference type="EMBL" id="DRMS01000293">
    <property type="protein sequence ID" value="HFC92710.1"/>
    <property type="molecule type" value="Genomic_DNA"/>
</dbReference>
<sequence>MKILLGILFLLFCNTLYADSARELNTQGYRLYKQHQYEQALTLFKRATVADPRYALAFYNVASTLGVLHKKSVCKYDAYLSLINKYLKKSVQLDPSRRSRMKRDHDLDPVHPTFIYQRLLGLKLNRTSHVKKMLRRIHWYGNPNGVIGPESRIYFKQRGQVILQSRSLGANGLHTENETARYRVNGRRITIYRRSASGVRSTVHGRLTHHGQLRFNHRMPSNMRQFSDNPSNCSA</sequence>
<evidence type="ECO:0000313" key="3">
    <source>
        <dbReference type="EMBL" id="HFC92710.1"/>
    </source>
</evidence>
<name>A0A7V2T102_LEUMU</name>
<evidence type="ECO:0000256" key="1">
    <source>
        <dbReference type="PROSITE-ProRule" id="PRU00339"/>
    </source>
</evidence>
<evidence type="ECO:0000256" key="2">
    <source>
        <dbReference type="SAM" id="SignalP"/>
    </source>
</evidence>
<organism evidence="3">
    <name type="scientific">Leucothrix mucor</name>
    <dbReference type="NCBI Taxonomy" id="45248"/>
    <lineage>
        <taxon>Bacteria</taxon>
        <taxon>Pseudomonadati</taxon>
        <taxon>Pseudomonadota</taxon>
        <taxon>Gammaproteobacteria</taxon>
        <taxon>Thiotrichales</taxon>
        <taxon>Thiotrichaceae</taxon>
        <taxon>Leucothrix</taxon>
    </lineage>
</organism>
<feature type="signal peptide" evidence="2">
    <location>
        <begin position="1"/>
        <end position="18"/>
    </location>
</feature>
<keyword evidence="2" id="KW-0732">Signal</keyword>
<dbReference type="SUPFAM" id="SSF48452">
    <property type="entry name" value="TPR-like"/>
    <property type="match status" value="1"/>
</dbReference>
<evidence type="ECO:0008006" key="4">
    <source>
        <dbReference type="Google" id="ProtNLM"/>
    </source>
</evidence>
<feature type="chain" id="PRO_5030868259" description="Tetratricopeptide repeat protein" evidence="2">
    <location>
        <begin position="19"/>
        <end position="235"/>
    </location>
</feature>
<reference evidence="3" key="1">
    <citation type="journal article" date="2020" name="mSystems">
        <title>Genome- and Community-Level Interaction Insights into Carbon Utilization and Element Cycling Functions of Hydrothermarchaeota in Hydrothermal Sediment.</title>
        <authorList>
            <person name="Zhou Z."/>
            <person name="Liu Y."/>
            <person name="Xu W."/>
            <person name="Pan J."/>
            <person name="Luo Z.H."/>
            <person name="Li M."/>
        </authorList>
    </citation>
    <scope>NUCLEOTIDE SEQUENCE [LARGE SCALE GENOMIC DNA]</scope>
    <source>
        <strain evidence="3">HyVt-493</strain>
    </source>
</reference>
<comment type="caution">
    <text evidence="3">The sequence shown here is derived from an EMBL/GenBank/DDBJ whole genome shotgun (WGS) entry which is preliminary data.</text>
</comment>
<gene>
    <name evidence="3" type="ORF">ENJ51_07845</name>
</gene>
<protein>
    <recommendedName>
        <fullName evidence="4">Tetratricopeptide repeat protein</fullName>
    </recommendedName>
</protein>
<dbReference type="AlphaFoldDB" id="A0A7V2T102"/>
<dbReference type="PROSITE" id="PS50005">
    <property type="entry name" value="TPR"/>
    <property type="match status" value="1"/>
</dbReference>
<proteinExistence type="predicted"/>
<dbReference type="Gene3D" id="1.25.40.10">
    <property type="entry name" value="Tetratricopeptide repeat domain"/>
    <property type="match status" value="1"/>
</dbReference>
<dbReference type="InterPro" id="IPR011990">
    <property type="entry name" value="TPR-like_helical_dom_sf"/>
</dbReference>